<feature type="transmembrane region" description="Helical" evidence="2">
    <location>
        <begin position="83"/>
        <end position="102"/>
    </location>
</feature>
<dbReference type="SUPFAM" id="SSF52266">
    <property type="entry name" value="SGNH hydrolase"/>
    <property type="match status" value="1"/>
</dbReference>
<feature type="region of interest" description="Disordered" evidence="1">
    <location>
        <begin position="1"/>
        <end position="49"/>
    </location>
</feature>
<reference evidence="4" key="1">
    <citation type="journal article" date="2014" name="Int. J. Syst. Evol. Microbiol.">
        <title>Complete genome sequence of Corynebacterium casei LMG S-19264T (=DSM 44701T), isolated from a smear-ripened cheese.</title>
        <authorList>
            <consortium name="US DOE Joint Genome Institute (JGI-PGF)"/>
            <person name="Walter F."/>
            <person name="Albersmeier A."/>
            <person name="Kalinowski J."/>
            <person name="Ruckert C."/>
        </authorList>
    </citation>
    <scope>NUCLEOTIDE SEQUENCE</scope>
    <source>
        <strain evidence="4">NBRC 112290</strain>
    </source>
</reference>
<feature type="transmembrane region" description="Helical" evidence="2">
    <location>
        <begin position="309"/>
        <end position="331"/>
    </location>
</feature>
<feature type="domain" description="Acyltransferase 3" evidence="3">
    <location>
        <begin position="57"/>
        <end position="418"/>
    </location>
</feature>
<feature type="transmembrane region" description="Helical" evidence="2">
    <location>
        <begin position="61"/>
        <end position="77"/>
    </location>
</feature>
<dbReference type="EMBL" id="BSUM01000001">
    <property type="protein sequence ID" value="GMA30809.1"/>
    <property type="molecule type" value="Genomic_DNA"/>
</dbReference>
<feature type="transmembrane region" description="Helical" evidence="2">
    <location>
        <begin position="454"/>
        <end position="472"/>
    </location>
</feature>
<keyword evidence="2" id="KW-0472">Membrane</keyword>
<feature type="transmembrane region" description="Helical" evidence="2">
    <location>
        <begin position="186"/>
        <end position="207"/>
    </location>
</feature>
<name>A0AA37XB97_9MICO</name>
<dbReference type="InterPro" id="IPR050879">
    <property type="entry name" value="Acyltransferase_3"/>
</dbReference>
<feature type="transmembrane region" description="Helical" evidence="2">
    <location>
        <begin position="214"/>
        <end position="235"/>
    </location>
</feature>
<dbReference type="GO" id="GO:0016020">
    <property type="term" value="C:membrane"/>
    <property type="evidence" value="ECO:0007669"/>
    <property type="project" value="TreeGrafter"/>
</dbReference>
<sequence length="712" mass="75323">MTTTLGRMPASPSTPTAHRPPEGPVTRRETRPHPERPTAERAPAPPVPAHRPFAHLRGLDGVRALAVVAVLAYHAGATWLPGGFLGVDVFFVLSGFLITALIGHEVATTGRLDVASFYRRRIARLVPALWTVVAAVAVAGLVWREQLDALRGEILAALTYSSNWWQIATDSSYFSSGGRPPLLRHLWSLALEAQFYLAAPLLAWVLLRWGRRVLGRIALGFALASTALMGAWAVVAEMPVPFDPSRLYFGTDTHLAPIMTGVALACVWRPWRSWPAGSVGSISTASAPSRTSTGTSWLRGSDVTPRWRAGALTDVVGAGALVAVVGVMATATELSSGLYRGGFLSFSLLAAVLVAAAAHPGTLLGRALALPPLRWLGTRSYGIYLWHWPVFVLARPGLDVPGPEWLVQVLRIALVLGVAEMSYRFVEQPVRRGALRRWVTSLRSTTRPRGRRRVAAVALVAVTALALAVAFVPGRTSDVERAWQSAQSRSAPEVSAQGAPAPGPTAPSAGSTTPTPPPDAAPTAPAGATSLAPAPDATARPGPATTEPGAAPAPTPAEVLGSVTAVGDSVLAMVAPDLEALGVSVDAETSRQFRPMVDLVIAARDAGTLGDTVLVHGGTNGPIQEADLRRLLDATTDRRVFLVDVEAPVAWEEPNNELLRRVAAEYPNTAVVDWSATAQAHPQWLYDDAIHPREGEGTAGVAALLWDAIQPD</sequence>
<dbReference type="PANTHER" id="PTHR23028:SF53">
    <property type="entry name" value="ACYL_TRANSF_3 DOMAIN-CONTAINING PROTEIN"/>
    <property type="match status" value="1"/>
</dbReference>
<feature type="compositionally biased region" description="Basic and acidic residues" evidence="1">
    <location>
        <begin position="19"/>
        <end position="39"/>
    </location>
</feature>
<proteinExistence type="predicted"/>
<dbReference type="GO" id="GO:0009103">
    <property type="term" value="P:lipopolysaccharide biosynthetic process"/>
    <property type="evidence" value="ECO:0007669"/>
    <property type="project" value="TreeGrafter"/>
</dbReference>
<dbReference type="AlphaFoldDB" id="A0AA37XB97"/>
<gene>
    <name evidence="4" type="ORF">GCM10025875_08010</name>
</gene>
<evidence type="ECO:0000256" key="2">
    <source>
        <dbReference type="SAM" id="Phobius"/>
    </source>
</evidence>
<feature type="compositionally biased region" description="Low complexity" evidence="1">
    <location>
        <begin position="521"/>
        <end position="557"/>
    </location>
</feature>
<keyword evidence="5" id="KW-1185">Reference proteome</keyword>
<feature type="compositionally biased region" description="Low complexity" evidence="1">
    <location>
        <begin position="495"/>
        <end position="513"/>
    </location>
</feature>
<keyword evidence="2" id="KW-0812">Transmembrane</keyword>
<dbReference type="InterPro" id="IPR002656">
    <property type="entry name" value="Acyl_transf_3_dom"/>
</dbReference>
<accession>A0AA37XB97</accession>
<comment type="caution">
    <text evidence="4">The sequence shown here is derived from an EMBL/GenBank/DDBJ whole genome shotgun (WGS) entry which is preliminary data.</text>
</comment>
<keyword evidence="2" id="KW-1133">Transmembrane helix</keyword>
<evidence type="ECO:0000256" key="1">
    <source>
        <dbReference type="SAM" id="MobiDB-lite"/>
    </source>
</evidence>
<dbReference type="Pfam" id="PF01757">
    <property type="entry name" value="Acyl_transf_3"/>
    <property type="match status" value="1"/>
</dbReference>
<organism evidence="4 5">
    <name type="scientific">Litorihabitans aurantiacus</name>
    <dbReference type="NCBI Taxonomy" id="1930061"/>
    <lineage>
        <taxon>Bacteria</taxon>
        <taxon>Bacillati</taxon>
        <taxon>Actinomycetota</taxon>
        <taxon>Actinomycetes</taxon>
        <taxon>Micrococcales</taxon>
        <taxon>Beutenbergiaceae</taxon>
        <taxon>Litorihabitans</taxon>
    </lineage>
</organism>
<feature type="transmembrane region" description="Helical" evidence="2">
    <location>
        <begin position="247"/>
        <end position="268"/>
    </location>
</feature>
<feature type="transmembrane region" description="Helical" evidence="2">
    <location>
        <begin position="343"/>
        <end position="364"/>
    </location>
</feature>
<reference evidence="4" key="2">
    <citation type="submission" date="2023-02" db="EMBL/GenBank/DDBJ databases">
        <authorList>
            <person name="Sun Q."/>
            <person name="Mori K."/>
        </authorList>
    </citation>
    <scope>NUCLEOTIDE SEQUENCE</scope>
    <source>
        <strain evidence="4">NBRC 112290</strain>
    </source>
</reference>
<dbReference type="GO" id="GO:0016747">
    <property type="term" value="F:acyltransferase activity, transferring groups other than amino-acyl groups"/>
    <property type="evidence" value="ECO:0007669"/>
    <property type="project" value="InterPro"/>
</dbReference>
<dbReference type="PANTHER" id="PTHR23028">
    <property type="entry name" value="ACETYLTRANSFERASE"/>
    <property type="match status" value="1"/>
</dbReference>
<evidence type="ECO:0000313" key="4">
    <source>
        <dbReference type="EMBL" id="GMA30809.1"/>
    </source>
</evidence>
<dbReference type="RefSeq" id="WP_284249557.1">
    <property type="nucleotide sequence ID" value="NZ_BSUM01000001.1"/>
</dbReference>
<evidence type="ECO:0000259" key="3">
    <source>
        <dbReference type="Pfam" id="PF01757"/>
    </source>
</evidence>
<feature type="region of interest" description="Disordered" evidence="1">
    <location>
        <begin position="482"/>
        <end position="557"/>
    </location>
</feature>
<protein>
    <recommendedName>
        <fullName evidence="3">Acyltransferase 3 domain-containing protein</fullName>
    </recommendedName>
</protein>
<dbReference type="Proteomes" id="UP001157161">
    <property type="component" value="Unassembled WGS sequence"/>
</dbReference>
<evidence type="ECO:0000313" key="5">
    <source>
        <dbReference type="Proteomes" id="UP001157161"/>
    </source>
</evidence>
<feature type="transmembrane region" description="Helical" evidence="2">
    <location>
        <begin position="122"/>
        <end position="143"/>
    </location>
</feature>
<feature type="compositionally biased region" description="Polar residues" evidence="1">
    <location>
        <begin position="1"/>
        <end position="16"/>
    </location>
</feature>